<evidence type="ECO:0000313" key="5">
    <source>
        <dbReference type="Proteomes" id="UP000002484"/>
    </source>
</evidence>
<dbReference type="PROSITE" id="PS51318">
    <property type="entry name" value="TAT"/>
    <property type="match status" value="1"/>
</dbReference>
<feature type="region of interest" description="Disordered" evidence="1">
    <location>
        <begin position="41"/>
        <end position="65"/>
    </location>
</feature>
<proteinExistence type="predicted"/>
<name>E3J6R5_PSEI1</name>
<feature type="chain" id="PRO_5003171604" evidence="3">
    <location>
        <begin position="43"/>
        <end position="286"/>
    </location>
</feature>
<feature type="transmembrane region" description="Helical" evidence="2">
    <location>
        <begin position="247"/>
        <end position="270"/>
    </location>
</feature>
<evidence type="ECO:0000313" key="4">
    <source>
        <dbReference type="EMBL" id="ADP81989.1"/>
    </source>
</evidence>
<dbReference type="RefSeq" id="WP_013425107.1">
    <property type="nucleotide sequence ID" value="NC_014666.1"/>
</dbReference>
<dbReference type="STRING" id="298654.FraEuI1c_3983"/>
<evidence type="ECO:0000256" key="1">
    <source>
        <dbReference type="SAM" id="MobiDB-lite"/>
    </source>
</evidence>
<organism evidence="4 5">
    <name type="scientific">Pseudofrankia inefficax (strain DSM 45817 / CECT 9037 / DDB 130130 / EuI1c)</name>
    <name type="common">Frankia inefficax</name>
    <dbReference type="NCBI Taxonomy" id="298654"/>
    <lineage>
        <taxon>Bacteria</taxon>
        <taxon>Bacillati</taxon>
        <taxon>Actinomycetota</taxon>
        <taxon>Actinomycetes</taxon>
        <taxon>Frankiales</taxon>
        <taxon>Frankiaceae</taxon>
        <taxon>Pseudofrankia</taxon>
    </lineage>
</organism>
<accession>E3J6R5</accession>
<dbReference type="Proteomes" id="UP000002484">
    <property type="component" value="Chromosome"/>
</dbReference>
<dbReference type="OrthoDB" id="3212949at2"/>
<keyword evidence="2" id="KW-0472">Membrane</keyword>
<sequence length="286" mass="29140" precursor="true">MAQGPWTTARQVSRERRTARRRLLALAVGAVLAGAVAGPATAATPEARTGVPTAGARAAGRPPSFGIEPLPAPTRAGAGADDPRSAQYIVEDVRPGTVLTRAVQVFADDAERLPLSVYPAGAAVADGDFEFAPGRTANDLSSWTTLDRAAVAPSRGSPVTVQVTIAVPADARPGERYGVVWAESTGADPAPGGSIPGGIRTVNRAGVRMYVYVPAAGFAARDGLPRPAGVAGADSVERTRSEPVGSAVASLVPALLAVAAALALAARFTVNRRRAHSREPVHGPEG</sequence>
<dbReference type="AlphaFoldDB" id="E3J6R5"/>
<gene>
    <name evidence="4" type="ordered locus">FraEuI1c_3983</name>
</gene>
<keyword evidence="5" id="KW-1185">Reference proteome</keyword>
<dbReference type="KEGG" id="fri:FraEuI1c_3983"/>
<dbReference type="EMBL" id="CP002299">
    <property type="protein sequence ID" value="ADP81989.1"/>
    <property type="molecule type" value="Genomic_DNA"/>
</dbReference>
<dbReference type="HOGENOM" id="CLU_972379_0_0_11"/>
<evidence type="ECO:0000256" key="3">
    <source>
        <dbReference type="SAM" id="SignalP"/>
    </source>
</evidence>
<protein>
    <submittedName>
        <fullName evidence="4">Uncharacterized protein</fullName>
    </submittedName>
</protein>
<keyword evidence="2" id="KW-1133">Transmembrane helix</keyword>
<keyword evidence="2" id="KW-0812">Transmembrane</keyword>
<feature type="compositionally biased region" description="Low complexity" evidence="1">
    <location>
        <begin position="41"/>
        <end position="63"/>
    </location>
</feature>
<keyword evidence="3" id="KW-0732">Signal</keyword>
<evidence type="ECO:0000256" key="2">
    <source>
        <dbReference type="SAM" id="Phobius"/>
    </source>
</evidence>
<reference evidence="4 5" key="1">
    <citation type="submission" date="2010-10" db="EMBL/GenBank/DDBJ databases">
        <title>Complete sequence of Frankia sp. EuI1c.</title>
        <authorList>
            <consortium name="US DOE Joint Genome Institute"/>
            <person name="Lucas S."/>
            <person name="Copeland A."/>
            <person name="Lapidus A."/>
            <person name="Cheng J.-F."/>
            <person name="Bruce D."/>
            <person name="Goodwin L."/>
            <person name="Pitluck S."/>
            <person name="Chertkov O."/>
            <person name="Detter J.C."/>
            <person name="Han C."/>
            <person name="Tapia R."/>
            <person name="Land M."/>
            <person name="Hauser L."/>
            <person name="Jeffries C."/>
            <person name="Kyrpides N."/>
            <person name="Ivanova N."/>
            <person name="Mikhailova N."/>
            <person name="Beauchemin N."/>
            <person name="Sen A."/>
            <person name="Sur S.A."/>
            <person name="Gtari M."/>
            <person name="Wall L."/>
            <person name="Tisa L."/>
            <person name="Woyke T."/>
        </authorList>
    </citation>
    <scope>NUCLEOTIDE SEQUENCE [LARGE SCALE GENOMIC DNA]</scope>
    <source>
        <strain evidence="5">DSM 45817 / CECT 9037 / EuI1c</strain>
    </source>
</reference>
<dbReference type="InterPro" id="IPR006311">
    <property type="entry name" value="TAT_signal"/>
</dbReference>
<feature type="signal peptide" evidence="3">
    <location>
        <begin position="1"/>
        <end position="42"/>
    </location>
</feature>
<dbReference type="InParanoid" id="E3J6R5"/>